<name>A0ACB9T4J1_HOLOL</name>
<comment type="caution">
    <text evidence="1">The sequence shown here is derived from an EMBL/GenBank/DDBJ whole genome shotgun (WGS) entry which is preliminary data.</text>
</comment>
<evidence type="ECO:0000313" key="2">
    <source>
        <dbReference type="Proteomes" id="UP001056778"/>
    </source>
</evidence>
<dbReference type="EMBL" id="CM043019">
    <property type="protein sequence ID" value="KAI4461708.1"/>
    <property type="molecule type" value="Genomic_DNA"/>
</dbReference>
<gene>
    <name evidence="1" type="ORF">MML48_5g00002975</name>
</gene>
<organism evidence="1 2">
    <name type="scientific">Holotrichia oblita</name>
    <name type="common">Chafer beetle</name>
    <dbReference type="NCBI Taxonomy" id="644536"/>
    <lineage>
        <taxon>Eukaryota</taxon>
        <taxon>Metazoa</taxon>
        <taxon>Ecdysozoa</taxon>
        <taxon>Arthropoda</taxon>
        <taxon>Hexapoda</taxon>
        <taxon>Insecta</taxon>
        <taxon>Pterygota</taxon>
        <taxon>Neoptera</taxon>
        <taxon>Endopterygota</taxon>
        <taxon>Coleoptera</taxon>
        <taxon>Polyphaga</taxon>
        <taxon>Scarabaeiformia</taxon>
        <taxon>Scarabaeidae</taxon>
        <taxon>Melolonthinae</taxon>
        <taxon>Holotrichia</taxon>
    </lineage>
</organism>
<reference evidence="1" key="1">
    <citation type="submission" date="2022-04" db="EMBL/GenBank/DDBJ databases">
        <title>Chromosome-scale genome assembly of Holotrichia oblita Faldermann.</title>
        <authorList>
            <person name="Rongchong L."/>
        </authorList>
    </citation>
    <scope>NUCLEOTIDE SEQUENCE</scope>
    <source>
        <strain evidence="1">81SQS9</strain>
    </source>
</reference>
<protein>
    <submittedName>
        <fullName evidence="1">Uncharacterized protein</fullName>
    </submittedName>
</protein>
<keyword evidence="2" id="KW-1185">Reference proteome</keyword>
<evidence type="ECO:0000313" key="1">
    <source>
        <dbReference type="EMBL" id="KAI4461708.1"/>
    </source>
</evidence>
<proteinExistence type="predicted"/>
<accession>A0ACB9T4J1</accession>
<dbReference type="Proteomes" id="UP001056778">
    <property type="component" value="Chromosome 5"/>
</dbReference>
<sequence>MLSVGSVPVVLPWLATLLRLALAKDSAKESFKECLIAKPTESLGYCLGVGALTELQLVENDPEFSVVDGVTLYKDEQQYRDAYNFVESDPGNWRYKNEDYADSYLKGKNLFGDQIRLRGSIPVDEVFTREAKQVQTGRNFAWSDDDEKKT</sequence>